<dbReference type="EMBL" id="CM039428">
    <property type="protein sequence ID" value="KAI4350868.1"/>
    <property type="molecule type" value="Genomic_DNA"/>
</dbReference>
<evidence type="ECO:0000313" key="1">
    <source>
        <dbReference type="EMBL" id="KAI4350868.1"/>
    </source>
</evidence>
<accession>A0ACB9PQT8</accession>
<reference evidence="1 2" key="1">
    <citation type="journal article" date="2022" name="DNA Res.">
        <title>Chromosomal-level genome assembly of the orchid tree Bauhinia variegata (Leguminosae; Cercidoideae) supports the allotetraploid origin hypothesis of Bauhinia.</title>
        <authorList>
            <person name="Zhong Y."/>
            <person name="Chen Y."/>
            <person name="Zheng D."/>
            <person name="Pang J."/>
            <person name="Liu Y."/>
            <person name="Luo S."/>
            <person name="Meng S."/>
            <person name="Qian L."/>
            <person name="Wei D."/>
            <person name="Dai S."/>
            <person name="Zhou R."/>
        </authorList>
    </citation>
    <scope>NUCLEOTIDE SEQUENCE [LARGE SCALE GENOMIC DNA]</scope>
    <source>
        <strain evidence="1">BV-YZ2020</strain>
    </source>
</reference>
<protein>
    <submittedName>
        <fullName evidence="1">Uncharacterized protein</fullName>
    </submittedName>
</protein>
<gene>
    <name evidence="1" type="ORF">L6164_005275</name>
</gene>
<dbReference type="Proteomes" id="UP000828941">
    <property type="component" value="Chromosome 3"/>
</dbReference>
<comment type="caution">
    <text evidence="1">The sequence shown here is derived from an EMBL/GenBank/DDBJ whole genome shotgun (WGS) entry which is preliminary data.</text>
</comment>
<name>A0ACB9PQT8_BAUVA</name>
<evidence type="ECO:0000313" key="2">
    <source>
        <dbReference type="Proteomes" id="UP000828941"/>
    </source>
</evidence>
<sequence>MASELPSKLSVSISPKSESSNASNPKGQCLCSPTTHEGSFRCRFHRAKSSSAWMKRSNSMPTNDNTVSKSVESAS</sequence>
<organism evidence="1 2">
    <name type="scientific">Bauhinia variegata</name>
    <name type="common">Purple orchid tree</name>
    <name type="synonym">Phanera variegata</name>
    <dbReference type="NCBI Taxonomy" id="167791"/>
    <lineage>
        <taxon>Eukaryota</taxon>
        <taxon>Viridiplantae</taxon>
        <taxon>Streptophyta</taxon>
        <taxon>Embryophyta</taxon>
        <taxon>Tracheophyta</taxon>
        <taxon>Spermatophyta</taxon>
        <taxon>Magnoliopsida</taxon>
        <taxon>eudicotyledons</taxon>
        <taxon>Gunneridae</taxon>
        <taxon>Pentapetalae</taxon>
        <taxon>rosids</taxon>
        <taxon>fabids</taxon>
        <taxon>Fabales</taxon>
        <taxon>Fabaceae</taxon>
        <taxon>Cercidoideae</taxon>
        <taxon>Cercideae</taxon>
        <taxon>Bauhiniinae</taxon>
        <taxon>Bauhinia</taxon>
    </lineage>
</organism>
<proteinExistence type="predicted"/>
<keyword evidence="2" id="KW-1185">Reference proteome</keyword>